<dbReference type="Pfam" id="PF00175">
    <property type="entry name" value="NAD_binding_1"/>
    <property type="match status" value="1"/>
</dbReference>
<keyword evidence="1" id="KW-0285">Flavoprotein</keyword>
<dbReference type="InterPro" id="IPR008254">
    <property type="entry name" value="Flavodoxin/NO_synth"/>
</dbReference>
<keyword evidence="2" id="KW-0812">Transmembrane</keyword>
<feature type="transmembrane region" description="Helical" evidence="2">
    <location>
        <begin position="172"/>
        <end position="195"/>
    </location>
</feature>
<dbReference type="InterPro" id="IPR017927">
    <property type="entry name" value="FAD-bd_FR_type"/>
</dbReference>
<reference evidence="5 6" key="1">
    <citation type="submission" date="2016-11" db="EMBL/GenBank/DDBJ databases">
        <title>Whole genomes of Flavobacteriaceae.</title>
        <authorList>
            <person name="Stine C."/>
            <person name="Li C."/>
            <person name="Tadesse D."/>
        </authorList>
    </citation>
    <scope>NUCLEOTIDE SEQUENCE [LARGE SCALE GENOMIC DNA]</scope>
    <source>
        <strain evidence="5 6">CCUG 60112</strain>
    </source>
</reference>
<dbReference type="PROSITE" id="PS51384">
    <property type="entry name" value="FAD_FR"/>
    <property type="match status" value="1"/>
</dbReference>
<dbReference type="Proteomes" id="UP000198381">
    <property type="component" value="Unassembled WGS sequence"/>
</dbReference>
<dbReference type="PROSITE" id="PS50902">
    <property type="entry name" value="FLAVODOXIN_LIKE"/>
    <property type="match status" value="1"/>
</dbReference>
<feature type="domain" description="FAD-binding FR-type" evidence="4">
    <location>
        <begin position="490"/>
        <end position="588"/>
    </location>
</feature>
<dbReference type="InterPro" id="IPR029039">
    <property type="entry name" value="Flavoprotein-like_sf"/>
</dbReference>
<dbReference type="SUPFAM" id="SSF63380">
    <property type="entry name" value="Riboflavin synthase domain-like"/>
    <property type="match status" value="1"/>
</dbReference>
<dbReference type="Gene3D" id="3.40.50.80">
    <property type="entry name" value="Nucleotide-binding domain of ferredoxin-NADP reductase (FNR) module"/>
    <property type="match status" value="1"/>
</dbReference>
<dbReference type="Pfam" id="PF00258">
    <property type="entry name" value="Flavodoxin_1"/>
    <property type="match status" value="1"/>
</dbReference>
<keyword evidence="2" id="KW-1133">Transmembrane helix</keyword>
<dbReference type="InterPro" id="IPR005625">
    <property type="entry name" value="PepSY-ass_TM"/>
</dbReference>
<dbReference type="PANTHER" id="PTHR19384">
    <property type="entry name" value="NITRIC OXIDE SYNTHASE-RELATED"/>
    <property type="match status" value="1"/>
</dbReference>
<protein>
    <submittedName>
        <fullName evidence="5">FAD-binding oxidoreductase</fullName>
    </submittedName>
</protein>
<gene>
    <name evidence="5" type="ORF">B0A81_01885</name>
</gene>
<dbReference type="Pfam" id="PF00970">
    <property type="entry name" value="FAD_binding_6"/>
    <property type="match status" value="1"/>
</dbReference>
<feature type="transmembrane region" description="Helical" evidence="2">
    <location>
        <begin position="130"/>
        <end position="151"/>
    </location>
</feature>
<evidence type="ECO:0000256" key="2">
    <source>
        <dbReference type="SAM" id="Phobius"/>
    </source>
</evidence>
<dbReference type="SUPFAM" id="SSF52218">
    <property type="entry name" value="Flavoproteins"/>
    <property type="match status" value="1"/>
</dbReference>
<evidence type="ECO:0000259" key="3">
    <source>
        <dbReference type="PROSITE" id="PS50902"/>
    </source>
</evidence>
<dbReference type="RefSeq" id="WP_089056431.1">
    <property type="nucleotide sequence ID" value="NZ_MUHD01000003.1"/>
</dbReference>
<dbReference type="SUPFAM" id="SSF52343">
    <property type="entry name" value="Ferredoxin reductase-like, C-terminal NADP-linked domain"/>
    <property type="match status" value="1"/>
</dbReference>
<feature type="domain" description="Flavodoxin-like" evidence="3">
    <location>
        <begin position="336"/>
        <end position="475"/>
    </location>
</feature>
<evidence type="ECO:0000259" key="4">
    <source>
        <dbReference type="PROSITE" id="PS51384"/>
    </source>
</evidence>
<feature type="transmembrane region" description="Helical" evidence="2">
    <location>
        <begin position="293"/>
        <end position="318"/>
    </location>
</feature>
<dbReference type="EMBL" id="MUHD01000003">
    <property type="protein sequence ID" value="OXB11306.1"/>
    <property type="molecule type" value="Genomic_DNA"/>
</dbReference>
<dbReference type="InterPro" id="IPR017938">
    <property type="entry name" value="Riboflavin_synthase-like_b-brl"/>
</dbReference>
<sequence length="727" mass="81646">MTLSFWRYAHLALALFSSIFLLLASVTGIILAVDAVQEKTLPYKVENFDAITLEQTLPALKKAYPEITELSVDYNQFVTLQAIDEDGNDINAYIDPRTGKTLGTPAKKSEFIQWITAFHRSLFLHEAGRFFVGVISFLLVLISISGFALVLNRQRGIRNFFSKVIKEYFAQYYHVVLGRLTLIPILIIALTGTYLTLERFNFFMGDEKAKPVKTELSAEAKKTSIFKTTLLSDVKKIEFPFTDDPEEFYIIALKNKEIEVNQVTGAVITAKQSPITAQFAALSLDLHTGRINAVWAVILAIACINILFFIYSGFAITLKRRSSRIKNKFKAHESNYILLVGSENGSSFRFANAIHKQLIDQGQKAFIAELNSFSVYPKAEHIIVFSSTHGLGDPPSNGNKFKALLQKQNQEQKIKFSVVGFGSTAYPDFCKFAVEIDQLLENQNWTERILELQTVNDKSAVEFVNWVKSWSAKTGIPLATTPSLYNHVPKGLQKLMVLDKTAISEEEHTFLVTLRANMRAKFNSGDLLAVYPANDTRERLYSIGNHSGNIQLVVKLHPHGLGSGYLNDLTPGNVIKARIINNKAFHFPIKAPKAALISNGTGIAPFLGMIEQNKKKTETHLYCGFRMETETVTGYKTFTDEMIEKQKLSSFHLAFSREAEHIYVMDLIKRDAVFFVDLLKQGGVIMICGSLAMQKDVETILDELCVVNGTKDLLHYKNNGQLLTDCY</sequence>
<name>A0ABX4CZC1_9FLAO</name>
<dbReference type="InterPro" id="IPR001433">
    <property type="entry name" value="OxRdtase_FAD/NAD-bd"/>
</dbReference>
<organism evidence="5 6">
    <name type="scientific">Flavobacterium plurextorum</name>
    <dbReference type="NCBI Taxonomy" id="1114867"/>
    <lineage>
        <taxon>Bacteria</taxon>
        <taxon>Pseudomonadati</taxon>
        <taxon>Bacteroidota</taxon>
        <taxon>Flavobacteriia</taxon>
        <taxon>Flavobacteriales</taxon>
        <taxon>Flavobacteriaceae</taxon>
        <taxon>Flavobacterium</taxon>
    </lineage>
</organism>
<dbReference type="InterPro" id="IPR008333">
    <property type="entry name" value="Cbr1-like_FAD-bd_dom"/>
</dbReference>
<dbReference type="InterPro" id="IPR039261">
    <property type="entry name" value="FNR_nucleotide-bd"/>
</dbReference>
<dbReference type="Pfam" id="PF03929">
    <property type="entry name" value="PepSY_TM"/>
    <property type="match status" value="1"/>
</dbReference>
<evidence type="ECO:0000313" key="5">
    <source>
        <dbReference type="EMBL" id="OXB11306.1"/>
    </source>
</evidence>
<proteinExistence type="predicted"/>
<evidence type="ECO:0000256" key="1">
    <source>
        <dbReference type="ARBA" id="ARBA00022630"/>
    </source>
</evidence>
<evidence type="ECO:0000313" key="6">
    <source>
        <dbReference type="Proteomes" id="UP000198381"/>
    </source>
</evidence>
<keyword evidence="6" id="KW-1185">Reference proteome</keyword>
<accession>A0ABX4CZC1</accession>
<dbReference type="Gene3D" id="2.40.30.10">
    <property type="entry name" value="Translation factors"/>
    <property type="match status" value="1"/>
</dbReference>
<comment type="caution">
    <text evidence="5">The sequence shown here is derived from an EMBL/GenBank/DDBJ whole genome shotgun (WGS) entry which is preliminary data.</text>
</comment>
<dbReference type="Gene3D" id="3.40.50.360">
    <property type="match status" value="1"/>
</dbReference>
<keyword evidence="2" id="KW-0472">Membrane</keyword>